<dbReference type="OrthoDB" id="188362at2"/>
<dbReference type="InterPro" id="IPR002925">
    <property type="entry name" value="Dienelactn_hydro"/>
</dbReference>
<accession>A0A2T1A0W9</accession>
<dbReference type="AlphaFoldDB" id="A0A2T1A0W9"/>
<evidence type="ECO:0000259" key="1">
    <source>
        <dbReference type="Pfam" id="PF01738"/>
    </source>
</evidence>
<dbReference type="InterPro" id="IPR029058">
    <property type="entry name" value="AB_hydrolase_fold"/>
</dbReference>
<reference evidence="2 3" key="1">
    <citation type="submission" date="2018-03" db="EMBL/GenBank/DDBJ databases">
        <title>Genomic Encyclopedia of Archaeal and Bacterial Type Strains, Phase II (KMG-II): from individual species to whole genera.</title>
        <authorList>
            <person name="Goeker M."/>
        </authorList>
    </citation>
    <scope>NUCLEOTIDE SEQUENCE [LARGE SCALE GENOMIC DNA]</scope>
    <source>
        <strain evidence="2 3">DSM 100065</strain>
    </source>
</reference>
<dbReference type="PANTHER" id="PTHR46623:SF6">
    <property type="entry name" value="ALPHA_BETA-HYDROLASES SUPERFAMILY PROTEIN"/>
    <property type="match status" value="1"/>
</dbReference>
<evidence type="ECO:0000313" key="3">
    <source>
        <dbReference type="Proteomes" id="UP000237752"/>
    </source>
</evidence>
<evidence type="ECO:0000313" key="2">
    <source>
        <dbReference type="EMBL" id="PRZ42249.1"/>
    </source>
</evidence>
<name>A0A2T1A0W9_9ACTN</name>
<dbReference type="EMBL" id="PVUE01000006">
    <property type="protein sequence ID" value="PRZ42249.1"/>
    <property type="molecule type" value="Genomic_DNA"/>
</dbReference>
<comment type="caution">
    <text evidence="2">The sequence shown here is derived from an EMBL/GenBank/DDBJ whole genome shotgun (WGS) entry which is preliminary data.</text>
</comment>
<dbReference type="SUPFAM" id="SSF53474">
    <property type="entry name" value="alpha/beta-Hydrolases"/>
    <property type="match status" value="1"/>
</dbReference>
<dbReference type="GO" id="GO:0016787">
    <property type="term" value="F:hydrolase activity"/>
    <property type="evidence" value="ECO:0007669"/>
    <property type="project" value="InterPro"/>
</dbReference>
<dbReference type="RefSeq" id="WP_106348751.1">
    <property type="nucleotide sequence ID" value="NZ_PVUE01000006.1"/>
</dbReference>
<proteinExistence type="predicted"/>
<gene>
    <name evidence="2" type="ORF">CLV47_106120</name>
</gene>
<sequence>MSDALTAQTIHISGHNGDDIEAYLARPAEQSNRGGVLVIHHMPGYDRATKEIVRRFAEIGYDAICPNLYWREAPGAAPDDAAATARAAGGVPDERFLGDAAGAVAYLRALDSSNGKVGVIGFCSGGRQSVLTACHVDVNAAVDCYGAFVTGTPPEGFPLQVGNLVEDLPSLKCPLLGLFGVEDKYPSPENVDELEQILSSNDKDFDFHRYDDAGHAFFAPDRPSYRVAAANDGWEKITAFYGQHLT</sequence>
<protein>
    <submittedName>
        <fullName evidence="2">Carboxymethylenebutenolidase</fullName>
    </submittedName>
</protein>
<organism evidence="2 3">
    <name type="scientific">Antricoccus suffuscus</name>
    <dbReference type="NCBI Taxonomy" id="1629062"/>
    <lineage>
        <taxon>Bacteria</taxon>
        <taxon>Bacillati</taxon>
        <taxon>Actinomycetota</taxon>
        <taxon>Actinomycetes</taxon>
        <taxon>Geodermatophilales</taxon>
        <taxon>Antricoccaceae</taxon>
        <taxon>Antricoccus</taxon>
    </lineage>
</organism>
<dbReference type="Pfam" id="PF01738">
    <property type="entry name" value="DLH"/>
    <property type="match status" value="1"/>
</dbReference>
<dbReference type="PANTHER" id="PTHR46623">
    <property type="entry name" value="CARBOXYMETHYLENEBUTENOLIDASE-RELATED"/>
    <property type="match status" value="1"/>
</dbReference>
<feature type="domain" description="Dienelactone hydrolase" evidence="1">
    <location>
        <begin position="20"/>
        <end position="244"/>
    </location>
</feature>
<dbReference type="Proteomes" id="UP000237752">
    <property type="component" value="Unassembled WGS sequence"/>
</dbReference>
<keyword evidence="3" id="KW-1185">Reference proteome</keyword>
<dbReference type="Gene3D" id="3.40.50.1820">
    <property type="entry name" value="alpha/beta hydrolase"/>
    <property type="match status" value="1"/>
</dbReference>
<dbReference type="InterPro" id="IPR051049">
    <property type="entry name" value="Dienelactone_hydrolase-like"/>
</dbReference>